<dbReference type="AlphaFoldDB" id="A0A5A7N7T5"/>
<name>A0A5A7N7T5_9PROT</name>
<evidence type="ECO:0000256" key="1">
    <source>
        <dbReference type="SAM" id="MobiDB-lite"/>
    </source>
</evidence>
<comment type="caution">
    <text evidence="3">The sequence shown here is derived from an EMBL/GenBank/DDBJ whole genome shotgun (WGS) entry which is preliminary data.</text>
</comment>
<keyword evidence="2" id="KW-0472">Membrane</keyword>
<feature type="region of interest" description="Disordered" evidence="1">
    <location>
        <begin position="42"/>
        <end position="88"/>
    </location>
</feature>
<keyword evidence="2" id="KW-1133">Transmembrane helix</keyword>
<feature type="compositionally biased region" description="Basic and acidic residues" evidence="1">
    <location>
        <begin position="61"/>
        <end position="72"/>
    </location>
</feature>
<evidence type="ECO:0000313" key="3">
    <source>
        <dbReference type="EMBL" id="GER04027.1"/>
    </source>
</evidence>
<dbReference type="PROSITE" id="PS51257">
    <property type="entry name" value="PROKAR_LIPOPROTEIN"/>
    <property type="match status" value="1"/>
</dbReference>
<evidence type="ECO:0008006" key="5">
    <source>
        <dbReference type="Google" id="ProtNLM"/>
    </source>
</evidence>
<evidence type="ECO:0000313" key="4">
    <source>
        <dbReference type="Proteomes" id="UP000324996"/>
    </source>
</evidence>
<proteinExistence type="predicted"/>
<feature type="transmembrane region" description="Helical" evidence="2">
    <location>
        <begin position="12"/>
        <end position="32"/>
    </location>
</feature>
<dbReference type="RefSeq" id="WP_150007026.1">
    <property type="nucleotide sequence ID" value="NZ_BKCN01000007.1"/>
</dbReference>
<dbReference type="EMBL" id="BKCN01000007">
    <property type="protein sequence ID" value="GER04027.1"/>
    <property type="molecule type" value="Genomic_DNA"/>
</dbReference>
<reference evidence="3 4" key="1">
    <citation type="submission" date="2019-09" db="EMBL/GenBank/DDBJ databases">
        <title>NBRP : Genome information of microbial organism related human and environment.</title>
        <authorList>
            <person name="Hattori M."/>
            <person name="Oshima K."/>
            <person name="Inaba H."/>
            <person name="Suda W."/>
            <person name="Sakamoto M."/>
            <person name="Iino T."/>
            <person name="Kitahara M."/>
            <person name="Oshida Y."/>
            <person name="Iida T."/>
            <person name="Kudo T."/>
            <person name="Itoh T."/>
            <person name="Ohkuma M."/>
        </authorList>
    </citation>
    <scope>NUCLEOTIDE SEQUENCE [LARGE SCALE GENOMIC DNA]</scope>
    <source>
        <strain evidence="3 4">Q-1</strain>
    </source>
</reference>
<evidence type="ECO:0000256" key="2">
    <source>
        <dbReference type="SAM" id="Phobius"/>
    </source>
</evidence>
<sequence>MAQAHKIAAGKAIRLLGIAVMSVMLAGCSWFSSKEVDPIFSDMPMGPDSQSIKKQFPDGLPGDRDNSRHMRTSDAQPALHPIPEAAPQ</sequence>
<keyword evidence="4" id="KW-1185">Reference proteome</keyword>
<keyword evidence="2" id="KW-0812">Transmembrane</keyword>
<gene>
    <name evidence="3" type="ORF">JCM17846_17090</name>
</gene>
<organism evidence="3 4">
    <name type="scientific">Iodidimonas nitroreducens</name>
    <dbReference type="NCBI Taxonomy" id="1236968"/>
    <lineage>
        <taxon>Bacteria</taxon>
        <taxon>Pseudomonadati</taxon>
        <taxon>Pseudomonadota</taxon>
        <taxon>Alphaproteobacteria</taxon>
        <taxon>Iodidimonadales</taxon>
        <taxon>Iodidimonadaceae</taxon>
        <taxon>Iodidimonas</taxon>
    </lineage>
</organism>
<accession>A0A5A7N7T5</accession>
<dbReference type="Proteomes" id="UP000324996">
    <property type="component" value="Unassembled WGS sequence"/>
</dbReference>
<protein>
    <recommendedName>
        <fullName evidence="5">Lipoprotein</fullName>
    </recommendedName>
</protein>